<gene>
    <name evidence="3" type="ORF">BFW87_03775</name>
</gene>
<dbReference type="EMBL" id="MSDF01000008">
    <property type="protein sequence ID" value="OPA99350.1"/>
    <property type="molecule type" value="Genomic_DNA"/>
</dbReference>
<keyword evidence="1" id="KW-0808">Transferase</keyword>
<dbReference type="OrthoDB" id="9808281at2"/>
<comment type="caution">
    <text evidence="3">The sequence shown here is derived from an EMBL/GenBank/DDBJ whole genome shotgun (WGS) entry which is preliminary data.</text>
</comment>
<dbReference type="InterPro" id="IPR008278">
    <property type="entry name" value="4-PPantetheinyl_Trfase_dom"/>
</dbReference>
<evidence type="ECO:0000259" key="2">
    <source>
        <dbReference type="Pfam" id="PF01648"/>
    </source>
</evidence>
<reference evidence="3 4" key="1">
    <citation type="submission" date="2016-12" db="EMBL/GenBank/DDBJ databases">
        <title>Draft genome sequences of seven strains of Pseudomonas fluorescens that produce 4-formylaminooxyvinylglycine.</title>
        <authorList>
            <person name="Okrent R.A."/>
            <person name="Manning V.A."/>
            <person name="Trippe K.M."/>
        </authorList>
    </citation>
    <scope>NUCLEOTIDE SEQUENCE [LARGE SCALE GENOMIC DNA]</scope>
    <source>
        <strain evidence="3 4">P5A</strain>
    </source>
</reference>
<evidence type="ECO:0000256" key="1">
    <source>
        <dbReference type="ARBA" id="ARBA00022679"/>
    </source>
</evidence>
<dbReference type="AlphaFoldDB" id="A0A1T2Z3W3"/>
<accession>A0A1T2Z3W3</accession>
<dbReference type="RefSeq" id="WP_078738641.1">
    <property type="nucleotide sequence ID" value="NZ_MSDF01000008.1"/>
</dbReference>
<name>A0A1T2Z3W3_PSEFL</name>
<dbReference type="GO" id="GO:0000287">
    <property type="term" value="F:magnesium ion binding"/>
    <property type="evidence" value="ECO:0007669"/>
    <property type="project" value="InterPro"/>
</dbReference>
<proteinExistence type="predicted"/>
<dbReference type="InterPro" id="IPR037143">
    <property type="entry name" value="4-PPantetheinyl_Trfase_dom_sf"/>
</dbReference>
<organism evidence="3 4">
    <name type="scientific">Pseudomonas fluorescens</name>
    <dbReference type="NCBI Taxonomy" id="294"/>
    <lineage>
        <taxon>Bacteria</taxon>
        <taxon>Pseudomonadati</taxon>
        <taxon>Pseudomonadota</taxon>
        <taxon>Gammaproteobacteria</taxon>
        <taxon>Pseudomonadales</taxon>
        <taxon>Pseudomonadaceae</taxon>
        <taxon>Pseudomonas</taxon>
    </lineage>
</organism>
<dbReference type="Gene3D" id="3.90.470.20">
    <property type="entry name" value="4'-phosphopantetheinyl transferase domain"/>
    <property type="match status" value="2"/>
</dbReference>
<feature type="domain" description="4'-phosphopantetheinyl transferase" evidence="2">
    <location>
        <begin position="117"/>
        <end position="181"/>
    </location>
</feature>
<evidence type="ECO:0000313" key="3">
    <source>
        <dbReference type="EMBL" id="OPA99350.1"/>
    </source>
</evidence>
<evidence type="ECO:0000313" key="4">
    <source>
        <dbReference type="Proteomes" id="UP000190965"/>
    </source>
</evidence>
<dbReference type="SUPFAM" id="SSF56214">
    <property type="entry name" value="4'-phosphopantetheinyl transferase"/>
    <property type="match status" value="1"/>
</dbReference>
<dbReference type="Proteomes" id="UP000190965">
    <property type="component" value="Unassembled WGS sequence"/>
</dbReference>
<protein>
    <recommendedName>
        <fullName evidence="2">4'-phosphopantetheinyl transferase domain-containing protein</fullName>
    </recommendedName>
</protein>
<dbReference type="Pfam" id="PF01648">
    <property type="entry name" value="ACPS"/>
    <property type="match status" value="1"/>
</dbReference>
<dbReference type="GO" id="GO:0008897">
    <property type="term" value="F:holo-[acyl-carrier-protein] synthase activity"/>
    <property type="evidence" value="ECO:0007669"/>
    <property type="project" value="InterPro"/>
</dbReference>
<sequence>MHSRVEQLGWLPGGTGARLTAMHVLMWPQARPRLQDGVLLIGVQHAPGSTRDMARAQVRQALSQALQQMLDVPPTRIGIHSVPGQAPQIRLPGHADAGLSISHDGDFSVAAVHLYGPVGIDVMAVQDTPDWRGVASDYLGPRVLARLCTATQAQRARLFTRAWCEREARLKCVGQALGEWSPRVARGCRTVEMGLPAGRVGALALRA</sequence>